<comment type="similarity">
    <text evidence="2">Belongs to the SLC29A/ENT transporter (TC 2.A.57) family.</text>
</comment>
<sequence>MSRPTPSRLSVPGSSSHRHRSGSPDSVRSGNSNRSLRSPASAGSNRFTFHLPNMWSRDTRGSYPRSPSSLSARKNADEDDADREALLPAADGVEHERDAGMGDGDAISEHILVNPAAGTPETSLRNPQEPVAASSLPPSQARDAYGAELTPEWSALSSMQRSSVYGAFVVLGAAVLLPFNALITPSEYYRGLFAATTHSDNFMSYIISIYNVATIIFGAHATASVVRVSPYRRTVWSSVVVLITLSLITVWIGGSAAEAQTKADGAGSETSFWTLMLVTAVLAIATAYLQNAVVAISSLFGGKAMGAMLAGQGFVAAAVSLIQLLATVSSVRSSRAALALGKQPEPAFASARASALIFYVWTCAFMLLTLLVLEILSRSALYRVVAAQHGRSGNALNSNPSPATTPELADPRAKGWESGAGLARFMPSKWRTTAASLRAVQSQLVALSVAIAWCFTVTLALFPALTSRVRPWPRAPGLDPSAPEPLWRDPLIFVALHYLVFNASDLLGRLLPSLLPKAFLLESRRAIIFWAGMREGFLGMLPMCNVSRQGATKPAEATSTSLALPSSDRIGSIATLAIRAATTAAASTAASDDGLWAAVARERKPRLGDAIFFVLVLLLGLSNGILSTSIMIVGPRREGVKDNERALAGTILAFWLTIGLASGSFASFIWS</sequence>
<evidence type="ECO:0000256" key="4">
    <source>
        <dbReference type="ARBA" id="ARBA00022692"/>
    </source>
</evidence>
<evidence type="ECO:0000256" key="7">
    <source>
        <dbReference type="SAM" id="MobiDB-lite"/>
    </source>
</evidence>
<feature type="transmembrane region" description="Helical" evidence="8">
    <location>
        <begin position="164"/>
        <end position="183"/>
    </location>
</feature>
<feature type="region of interest" description="Disordered" evidence="7">
    <location>
        <begin position="117"/>
        <end position="139"/>
    </location>
</feature>
<feature type="transmembrane region" description="Helical" evidence="8">
    <location>
        <begin position="203"/>
        <end position="223"/>
    </location>
</feature>
<feature type="transmembrane region" description="Helical" evidence="8">
    <location>
        <begin position="235"/>
        <end position="252"/>
    </location>
</feature>
<dbReference type="GeneID" id="37035103"/>
<evidence type="ECO:0000256" key="5">
    <source>
        <dbReference type="ARBA" id="ARBA00022989"/>
    </source>
</evidence>
<organism evidence="9 10">
    <name type="scientific">Ceraceosorus guamensis</name>
    <dbReference type="NCBI Taxonomy" id="1522189"/>
    <lineage>
        <taxon>Eukaryota</taxon>
        <taxon>Fungi</taxon>
        <taxon>Dikarya</taxon>
        <taxon>Basidiomycota</taxon>
        <taxon>Ustilaginomycotina</taxon>
        <taxon>Exobasidiomycetes</taxon>
        <taxon>Ceraceosorales</taxon>
        <taxon>Ceraceosoraceae</taxon>
        <taxon>Ceraceosorus</taxon>
    </lineage>
</organism>
<dbReference type="EMBL" id="KZ819359">
    <property type="protein sequence ID" value="PWN44775.1"/>
    <property type="molecule type" value="Genomic_DNA"/>
</dbReference>
<dbReference type="RefSeq" id="XP_025371935.1">
    <property type="nucleotide sequence ID" value="XM_025513233.1"/>
</dbReference>
<dbReference type="Proteomes" id="UP000245783">
    <property type="component" value="Unassembled WGS sequence"/>
</dbReference>
<dbReference type="GO" id="GO:0034257">
    <property type="term" value="F:nicotinamide riboside transmembrane transporter activity"/>
    <property type="evidence" value="ECO:0007669"/>
    <property type="project" value="TreeGrafter"/>
</dbReference>
<dbReference type="OrthoDB" id="10261753at2759"/>
<dbReference type="Pfam" id="PF01733">
    <property type="entry name" value="Nucleoside_tran"/>
    <property type="match status" value="2"/>
</dbReference>
<keyword evidence="6 8" id="KW-0472">Membrane</keyword>
<evidence type="ECO:0000256" key="2">
    <source>
        <dbReference type="ARBA" id="ARBA00007965"/>
    </source>
</evidence>
<feature type="transmembrane region" description="Helical" evidence="8">
    <location>
        <begin position="272"/>
        <end position="296"/>
    </location>
</feature>
<dbReference type="PRINTS" id="PR01130">
    <property type="entry name" value="DERENTRNSPRT"/>
</dbReference>
<accession>A0A316WAW2</accession>
<dbReference type="PANTHER" id="PTHR10332">
    <property type="entry name" value="EQUILIBRATIVE NUCLEOSIDE TRANSPORTER"/>
    <property type="match status" value="1"/>
</dbReference>
<evidence type="ECO:0000256" key="3">
    <source>
        <dbReference type="ARBA" id="ARBA00022448"/>
    </source>
</evidence>
<evidence type="ECO:0000256" key="8">
    <source>
        <dbReference type="SAM" id="Phobius"/>
    </source>
</evidence>
<feature type="transmembrane region" description="Helical" evidence="8">
    <location>
        <begin position="486"/>
        <end position="507"/>
    </location>
</feature>
<evidence type="ECO:0000313" key="9">
    <source>
        <dbReference type="EMBL" id="PWN44775.1"/>
    </source>
</evidence>
<proteinExistence type="inferred from homology"/>
<keyword evidence="5 8" id="KW-1133">Transmembrane helix</keyword>
<keyword evidence="3" id="KW-0813">Transport</keyword>
<feature type="transmembrane region" description="Helical" evidence="8">
    <location>
        <begin position="444"/>
        <end position="466"/>
    </location>
</feature>
<dbReference type="GO" id="GO:0000329">
    <property type="term" value="C:fungal-type vacuole membrane"/>
    <property type="evidence" value="ECO:0007669"/>
    <property type="project" value="TreeGrafter"/>
</dbReference>
<dbReference type="GO" id="GO:0015205">
    <property type="term" value="F:nucleobase transmembrane transporter activity"/>
    <property type="evidence" value="ECO:0007669"/>
    <property type="project" value="TreeGrafter"/>
</dbReference>
<dbReference type="AlphaFoldDB" id="A0A316WAW2"/>
<dbReference type="InterPro" id="IPR002259">
    <property type="entry name" value="Eqnu_transpt"/>
</dbReference>
<protein>
    <recommendedName>
        <fullName evidence="11">Nucleoside transporter</fullName>
    </recommendedName>
</protein>
<gene>
    <name evidence="9" type="ORF">IE81DRAFT_321088</name>
</gene>
<feature type="transmembrane region" description="Helical" evidence="8">
    <location>
        <begin position="308"/>
        <end position="331"/>
    </location>
</feature>
<feature type="region of interest" description="Disordered" evidence="7">
    <location>
        <begin position="1"/>
        <end position="81"/>
    </location>
</feature>
<evidence type="ECO:0000256" key="1">
    <source>
        <dbReference type="ARBA" id="ARBA00004141"/>
    </source>
</evidence>
<comment type="subcellular location">
    <subcellularLocation>
        <location evidence="1">Membrane</location>
        <topology evidence="1">Multi-pass membrane protein</topology>
    </subcellularLocation>
</comment>
<evidence type="ECO:0000313" key="10">
    <source>
        <dbReference type="Proteomes" id="UP000245783"/>
    </source>
</evidence>
<keyword evidence="4 8" id="KW-0812">Transmembrane</keyword>
<feature type="transmembrane region" description="Helical" evidence="8">
    <location>
        <begin position="351"/>
        <end position="373"/>
    </location>
</feature>
<name>A0A316WAW2_9BASI</name>
<keyword evidence="10" id="KW-1185">Reference proteome</keyword>
<reference evidence="9 10" key="1">
    <citation type="journal article" date="2018" name="Mol. Biol. Evol.">
        <title>Broad Genomic Sampling Reveals a Smut Pathogenic Ancestry of the Fungal Clade Ustilaginomycotina.</title>
        <authorList>
            <person name="Kijpornyongpan T."/>
            <person name="Mondo S.J."/>
            <person name="Barry K."/>
            <person name="Sandor L."/>
            <person name="Lee J."/>
            <person name="Lipzen A."/>
            <person name="Pangilinan J."/>
            <person name="LaButti K."/>
            <person name="Hainaut M."/>
            <person name="Henrissat B."/>
            <person name="Grigoriev I.V."/>
            <person name="Spatafora J.W."/>
            <person name="Aime M.C."/>
        </authorList>
    </citation>
    <scope>NUCLEOTIDE SEQUENCE [LARGE SCALE GENOMIC DNA]</scope>
    <source>
        <strain evidence="9 10">MCA 4658</strain>
    </source>
</reference>
<dbReference type="PANTHER" id="PTHR10332:SF88">
    <property type="entry name" value="EQUILIBRATIVE NUCLEOSIDE TRANSPORTER 1, ISOFORM A"/>
    <property type="match status" value="1"/>
</dbReference>
<dbReference type="STRING" id="1522189.A0A316WAW2"/>
<evidence type="ECO:0008006" key="11">
    <source>
        <dbReference type="Google" id="ProtNLM"/>
    </source>
</evidence>
<feature type="transmembrane region" description="Helical" evidence="8">
    <location>
        <begin position="610"/>
        <end position="634"/>
    </location>
</feature>
<dbReference type="InParanoid" id="A0A316WAW2"/>
<feature type="compositionally biased region" description="Polar residues" evidence="7">
    <location>
        <begin position="28"/>
        <end position="47"/>
    </location>
</feature>
<evidence type="ECO:0000256" key="6">
    <source>
        <dbReference type="ARBA" id="ARBA00023136"/>
    </source>
</evidence>
<feature type="transmembrane region" description="Helical" evidence="8">
    <location>
        <begin position="646"/>
        <end position="670"/>
    </location>
</feature>
<dbReference type="GO" id="GO:0005886">
    <property type="term" value="C:plasma membrane"/>
    <property type="evidence" value="ECO:0007669"/>
    <property type="project" value="TreeGrafter"/>
</dbReference>